<keyword evidence="18" id="KW-1185">Reference proteome</keyword>
<dbReference type="PROSITE" id="PS50011">
    <property type="entry name" value="PROTEIN_KINASE_DOM"/>
    <property type="match status" value="1"/>
</dbReference>
<evidence type="ECO:0000256" key="11">
    <source>
        <dbReference type="ARBA" id="ARBA00047899"/>
    </source>
</evidence>
<comment type="catalytic activity">
    <reaction evidence="11">
        <text>L-threonyl-[protein] + ATP = O-phospho-L-threonyl-[protein] + ADP + H(+)</text>
        <dbReference type="Rhea" id="RHEA:46608"/>
        <dbReference type="Rhea" id="RHEA-COMP:11060"/>
        <dbReference type="Rhea" id="RHEA-COMP:11605"/>
        <dbReference type="ChEBI" id="CHEBI:15378"/>
        <dbReference type="ChEBI" id="CHEBI:30013"/>
        <dbReference type="ChEBI" id="CHEBI:30616"/>
        <dbReference type="ChEBI" id="CHEBI:61977"/>
        <dbReference type="ChEBI" id="CHEBI:456216"/>
        <dbReference type="EC" id="2.7.11.1"/>
    </reaction>
</comment>
<dbReference type="PANTHER" id="PTHR27006">
    <property type="entry name" value="PROMASTIGOTE SURFACE ANTIGEN PROTEIN PSA"/>
    <property type="match status" value="1"/>
</dbReference>
<reference evidence="17 18" key="1">
    <citation type="submission" date="2020-12" db="EMBL/GenBank/DDBJ databases">
        <title>Concerted genomic and epigenomic changes stabilize Arabidopsis allopolyploids.</title>
        <authorList>
            <person name="Chen Z."/>
        </authorList>
    </citation>
    <scope>NUCLEOTIDE SEQUENCE [LARGE SCALE GENOMIC DNA]</scope>
    <source>
        <strain evidence="17">Allo738</strain>
        <tissue evidence="17">Leaf</tissue>
    </source>
</reference>
<dbReference type="PROSITE" id="PS00107">
    <property type="entry name" value="PROTEIN_KINASE_ATP"/>
    <property type="match status" value="1"/>
</dbReference>
<feature type="compositionally biased region" description="Polar residues" evidence="15">
    <location>
        <begin position="306"/>
        <end position="317"/>
    </location>
</feature>
<comment type="catalytic activity">
    <reaction evidence="12">
        <text>L-seryl-[protein] + ATP = O-phospho-L-seryl-[protein] + ADP + H(+)</text>
        <dbReference type="Rhea" id="RHEA:17989"/>
        <dbReference type="Rhea" id="RHEA-COMP:9863"/>
        <dbReference type="Rhea" id="RHEA-COMP:11604"/>
        <dbReference type="ChEBI" id="CHEBI:15378"/>
        <dbReference type="ChEBI" id="CHEBI:29999"/>
        <dbReference type="ChEBI" id="CHEBI:30616"/>
        <dbReference type="ChEBI" id="CHEBI:83421"/>
        <dbReference type="ChEBI" id="CHEBI:456216"/>
        <dbReference type="EC" id="2.7.11.1"/>
    </reaction>
</comment>
<accession>A0A8T1Z0U4</accession>
<dbReference type="FunFam" id="1.10.510.10:FF:000060">
    <property type="entry name" value="G-type lectin S-receptor-like serine/threonine-protein kinase"/>
    <property type="match status" value="1"/>
</dbReference>
<comment type="caution">
    <text evidence="17">The sequence shown here is derived from an EMBL/GenBank/DDBJ whole genome shotgun (WGS) entry which is preliminary data.</text>
</comment>
<feature type="domain" description="Protein kinase" evidence="16">
    <location>
        <begin position="30"/>
        <end position="317"/>
    </location>
</feature>
<evidence type="ECO:0000256" key="13">
    <source>
        <dbReference type="PROSITE-ProRule" id="PRU10141"/>
    </source>
</evidence>
<dbReference type="PANTHER" id="PTHR27006:SF606">
    <property type="entry name" value="INTERLEUKIN-1 RECEPTOR-ASSOCIATED KINASE 4"/>
    <property type="match status" value="1"/>
</dbReference>
<dbReference type="SMART" id="SM00220">
    <property type="entry name" value="S_TKc"/>
    <property type="match status" value="1"/>
</dbReference>
<dbReference type="InterPro" id="IPR021820">
    <property type="entry name" value="S-locus_recpt_kinase_C"/>
</dbReference>
<proteinExistence type="inferred from homology"/>
<evidence type="ECO:0000256" key="3">
    <source>
        <dbReference type="ARBA" id="ARBA00022679"/>
    </source>
</evidence>
<evidence type="ECO:0000313" key="18">
    <source>
        <dbReference type="Proteomes" id="UP000694240"/>
    </source>
</evidence>
<sequence length="317" mass="35273">MPSEIDMSGADIIENRHMDFGIILRATDNFSDSNEIGHGGFGKVYKGLLHDDGEEIAVKKLLETSTQSISEFQNEMLGLEDHLFGGTQSSRLNWETRFGIINGIARGLEYIQEESRVKIVHRDLKPANILLDRDMVPKISDFGLARICRKNEDEALTTASPGTYGYMSPEYAGEGKYSKKSDVYSFGVIVLEIVSGKKNRTFSLSDPNCANLLSHVWINWMNGSWEKIVDEIILHDSSQSRQILRCIEIGLLCVQKLVQDRPNMSSVVMMLGNETSQIPKSKTPGFYIGKSPDDPSSSTPEPSCSVNQCTVTNISPR</sequence>
<dbReference type="Pfam" id="PF00069">
    <property type="entry name" value="Pkinase"/>
    <property type="match status" value="1"/>
</dbReference>
<dbReference type="PROSITE" id="PS00108">
    <property type="entry name" value="PROTEIN_KINASE_ST"/>
    <property type="match status" value="1"/>
</dbReference>
<evidence type="ECO:0000313" key="17">
    <source>
        <dbReference type="EMBL" id="KAG7551922.1"/>
    </source>
</evidence>
<dbReference type="GO" id="GO:0004674">
    <property type="term" value="F:protein serine/threonine kinase activity"/>
    <property type="evidence" value="ECO:0007669"/>
    <property type="project" value="UniProtKB-KW"/>
</dbReference>
<evidence type="ECO:0000256" key="9">
    <source>
        <dbReference type="ARBA" id="ARBA00023157"/>
    </source>
</evidence>
<evidence type="ECO:0000256" key="8">
    <source>
        <dbReference type="ARBA" id="ARBA00022840"/>
    </source>
</evidence>
<evidence type="ECO:0000256" key="4">
    <source>
        <dbReference type="ARBA" id="ARBA00022729"/>
    </source>
</evidence>
<feature type="region of interest" description="Disordered" evidence="15">
    <location>
        <begin position="281"/>
        <end position="317"/>
    </location>
</feature>
<keyword evidence="10" id="KW-0325">Glycoprotein</keyword>
<feature type="binding site" evidence="13">
    <location>
        <position position="60"/>
    </location>
    <ligand>
        <name>ATP</name>
        <dbReference type="ChEBI" id="CHEBI:30616"/>
    </ligand>
</feature>
<keyword evidence="7 17" id="KW-0418">Kinase</keyword>
<dbReference type="Proteomes" id="UP000694240">
    <property type="component" value="Chromosome 11"/>
</dbReference>
<dbReference type="GO" id="GO:0030246">
    <property type="term" value="F:carbohydrate binding"/>
    <property type="evidence" value="ECO:0007669"/>
    <property type="project" value="UniProtKB-KW"/>
</dbReference>
<evidence type="ECO:0000256" key="14">
    <source>
        <dbReference type="RuleBase" id="RU000304"/>
    </source>
</evidence>
<keyword evidence="3" id="KW-0808">Transferase</keyword>
<evidence type="ECO:0000256" key="6">
    <source>
        <dbReference type="ARBA" id="ARBA00022741"/>
    </source>
</evidence>
<evidence type="ECO:0000256" key="1">
    <source>
        <dbReference type="ARBA" id="ARBA00012513"/>
    </source>
</evidence>
<name>A0A8T1Z0U4_9BRAS</name>
<dbReference type="InterPro" id="IPR000719">
    <property type="entry name" value="Prot_kinase_dom"/>
</dbReference>
<keyword evidence="9" id="KW-1015">Disulfide bond</keyword>
<evidence type="ECO:0000256" key="12">
    <source>
        <dbReference type="ARBA" id="ARBA00048679"/>
    </source>
</evidence>
<dbReference type="Pfam" id="PF11883">
    <property type="entry name" value="DUF3403"/>
    <property type="match status" value="1"/>
</dbReference>
<evidence type="ECO:0000259" key="16">
    <source>
        <dbReference type="PROSITE" id="PS50011"/>
    </source>
</evidence>
<comment type="similarity">
    <text evidence="14">Belongs to the protein kinase superfamily.</text>
</comment>
<evidence type="ECO:0000256" key="5">
    <source>
        <dbReference type="ARBA" id="ARBA00022734"/>
    </source>
</evidence>
<protein>
    <recommendedName>
        <fullName evidence="1">non-specific serine/threonine protein kinase</fullName>
        <ecNumber evidence="1">2.7.11.1</ecNumber>
    </recommendedName>
</protein>
<keyword evidence="2 14" id="KW-0723">Serine/threonine-protein kinase</keyword>
<keyword evidence="4" id="KW-0732">Signal</keyword>
<gene>
    <name evidence="17" type="ORF">ISN45_Aa06g025470</name>
</gene>
<keyword evidence="6 13" id="KW-0547">Nucleotide-binding</keyword>
<dbReference type="EC" id="2.7.11.1" evidence="1"/>
<dbReference type="InterPro" id="IPR017441">
    <property type="entry name" value="Protein_kinase_ATP_BS"/>
</dbReference>
<evidence type="ECO:0000256" key="7">
    <source>
        <dbReference type="ARBA" id="ARBA00022777"/>
    </source>
</evidence>
<dbReference type="InterPro" id="IPR008271">
    <property type="entry name" value="Ser/Thr_kinase_AS"/>
</dbReference>
<keyword evidence="8 13" id="KW-0067">ATP-binding</keyword>
<organism evidence="17 18">
    <name type="scientific">Arabidopsis thaliana x Arabidopsis arenosa</name>
    <dbReference type="NCBI Taxonomy" id="1240361"/>
    <lineage>
        <taxon>Eukaryota</taxon>
        <taxon>Viridiplantae</taxon>
        <taxon>Streptophyta</taxon>
        <taxon>Embryophyta</taxon>
        <taxon>Tracheophyta</taxon>
        <taxon>Spermatophyta</taxon>
        <taxon>Magnoliopsida</taxon>
        <taxon>eudicotyledons</taxon>
        <taxon>Gunneridae</taxon>
        <taxon>Pentapetalae</taxon>
        <taxon>rosids</taxon>
        <taxon>malvids</taxon>
        <taxon>Brassicales</taxon>
        <taxon>Brassicaceae</taxon>
        <taxon>Camelineae</taxon>
        <taxon>Arabidopsis</taxon>
    </lineage>
</organism>
<feature type="compositionally biased region" description="Low complexity" evidence="15">
    <location>
        <begin position="294"/>
        <end position="305"/>
    </location>
</feature>
<evidence type="ECO:0000256" key="2">
    <source>
        <dbReference type="ARBA" id="ARBA00022527"/>
    </source>
</evidence>
<keyword evidence="5" id="KW-0430">Lectin</keyword>
<dbReference type="GO" id="GO:0005524">
    <property type="term" value="F:ATP binding"/>
    <property type="evidence" value="ECO:0007669"/>
    <property type="project" value="UniProtKB-UniRule"/>
</dbReference>
<dbReference type="EMBL" id="JAEFBK010000011">
    <property type="protein sequence ID" value="KAG7551922.1"/>
    <property type="molecule type" value="Genomic_DNA"/>
</dbReference>
<dbReference type="AlphaFoldDB" id="A0A8T1Z0U4"/>
<evidence type="ECO:0000256" key="10">
    <source>
        <dbReference type="ARBA" id="ARBA00023180"/>
    </source>
</evidence>
<evidence type="ECO:0000256" key="15">
    <source>
        <dbReference type="SAM" id="MobiDB-lite"/>
    </source>
</evidence>